<dbReference type="OrthoDB" id="7871111at2759"/>
<dbReference type="Proteomes" id="UP000008711">
    <property type="component" value="Unassembled WGS sequence"/>
</dbReference>
<dbReference type="EMBL" id="CH954179">
    <property type="protein sequence ID" value="EDV54911.2"/>
    <property type="molecule type" value="Genomic_DNA"/>
</dbReference>
<feature type="chain" id="PRO_5006455393" evidence="1">
    <location>
        <begin position="21"/>
        <end position="125"/>
    </location>
</feature>
<gene>
    <name evidence="2" type="primary">Dere\GG21054</name>
    <name evidence="2" type="synonym">dere_GLEANR_5798</name>
    <name evidence="2" type="synonym">GG21054</name>
    <name evidence="2" type="ORF">Dere_GG21054</name>
</gene>
<keyword evidence="3" id="KW-1185">Reference proteome</keyword>
<evidence type="ECO:0000313" key="2">
    <source>
        <dbReference type="EMBL" id="EDV54911.2"/>
    </source>
</evidence>
<name>B3NLJ5_DROER</name>
<protein>
    <submittedName>
        <fullName evidence="2">Uncharacterized protein</fullName>
    </submittedName>
</protein>
<proteinExistence type="predicted"/>
<dbReference type="AlphaFoldDB" id="B3NLJ5"/>
<dbReference type="HOGENOM" id="CLU_2017563_0_0_1"/>
<feature type="signal peptide" evidence="1">
    <location>
        <begin position="1"/>
        <end position="20"/>
    </location>
</feature>
<sequence length="125" mass="13865">MNSIVIFILPLFVGLGIGLGAPFSNEIPGKMAEPNKTVNVKTEEFQLQSFGSLGLQKIPQYLINLIRNVDSEIPGERNQNLSLRNVGALRKRLYTQNAAGSPKMGYLDLMVFLIDHICRFMGLIS</sequence>
<accession>B3NLJ5</accession>
<organism evidence="2 3">
    <name type="scientific">Drosophila erecta</name>
    <name type="common">Fruit fly</name>
    <dbReference type="NCBI Taxonomy" id="7220"/>
    <lineage>
        <taxon>Eukaryota</taxon>
        <taxon>Metazoa</taxon>
        <taxon>Ecdysozoa</taxon>
        <taxon>Arthropoda</taxon>
        <taxon>Hexapoda</taxon>
        <taxon>Insecta</taxon>
        <taxon>Pterygota</taxon>
        <taxon>Neoptera</taxon>
        <taxon>Endopterygota</taxon>
        <taxon>Diptera</taxon>
        <taxon>Brachycera</taxon>
        <taxon>Muscomorpha</taxon>
        <taxon>Ephydroidea</taxon>
        <taxon>Drosophilidae</taxon>
        <taxon>Drosophila</taxon>
        <taxon>Sophophora</taxon>
    </lineage>
</organism>
<evidence type="ECO:0000256" key="1">
    <source>
        <dbReference type="SAM" id="SignalP"/>
    </source>
</evidence>
<reference evidence="2 3" key="1">
    <citation type="journal article" date="2007" name="Nature">
        <title>Evolution of genes and genomes on the Drosophila phylogeny.</title>
        <authorList>
            <consortium name="Drosophila 12 Genomes Consortium"/>
            <person name="Clark A.G."/>
            <person name="Eisen M.B."/>
            <person name="Smith D.R."/>
            <person name="Bergman C.M."/>
            <person name="Oliver B."/>
            <person name="Markow T.A."/>
            <person name="Kaufman T.C."/>
            <person name="Kellis M."/>
            <person name="Gelbart W."/>
            <person name="Iyer V.N."/>
            <person name="Pollard D.A."/>
            <person name="Sackton T.B."/>
            <person name="Larracuente A.M."/>
            <person name="Singh N.D."/>
            <person name="Abad J.P."/>
            <person name="Abt D.N."/>
            <person name="Adryan B."/>
            <person name="Aguade M."/>
            <person name="Akashi H."/>
            <person name="Anderson W.W."/>
            <person name="Aquadro C.F."/>
            <person name="Ardell D.H."/>
            <person name="Arguello R."/>
            <person name="Artieri C.G."/>
            <person name="Barbash D.A."/>
            <person name="Barker D."/>
            <person name="Barsanti P."/>
            <person name="Batterham P."/>
            <person name="Batzoglou S."/>
            <person name="Begun D."/>
            <person name="Bhutkar A."/>
            <person name="Blanco E."/>
            <person name="Bosak S.A."/>
            <person name="Bradley R.K."/>
            <person name="Brand A.D."/>
            <person name="Brent M.R."/>
            <person name="Brooks A.N."/>
            <person name="Brown R.H."/>
            <person name="Butlin R.K."/>
            <person name="Caggese C."/>
            <person name="Calvi B.R."/>
            <person name="Bernardo de Carvalho A."/>
            <person name="Caspi A."/>
            <person name="Castrezana S."/>
            <person name="Celniker S.E."/>
            <person name="Chang J.L."/>
            <person name="Chapple C."/>
            <person name="Chatterji S."/>
            <person name="Chinwalla A."/>
            <person name="Civetta A."/>
            <person name="Clifton S.W."/>
            <person name="Comeron J.M."/>
            <person name="Costello J.C."/>
            <person name="Coyne J.A."/>
            <person name="Daub J."/>
            <person name="David R.G."/>
            <person name="Delcher A.L."/>
            <person name="Delehaunty K."/>
            <person name="Do C.B."/>
            <person name="Ebling H."/>
            <person name="Edwards K."/>
            <person name="Eickbush T."/>
            <person name="Evans J.D."/>
            <person name="Filipski A."/>
            <person name="Findeiss S."/>
            <person name="Freyhult E."/>
            <person name="Fulton L."/>
            <person name="Fulton R."/>
            <person name="Garcia A.C."/>
            <person name="Gardiner A."/>
            <person name="Garfield D.A."/>
            <person name="Garvin B.E."/>
            <person name="Gibson G."/>
            <person name="Gilbert D."/>
            <person name="Gnerre S."/>
            <person name="Godfrey J."/>
            <person name="Good R."/>
            <person name="Gotea V."/>
            <person name="Gravely B."/>
            <person name="Greenberg A.J."/>
            <person name="Griffiths-Jones S."/>
            <person name="Gross S."/>
            <person name="Guigo R."/>
            <person name="Gustafson E.A."/>
            <person name="Haerty W."/>
            <person name="Hahn M.W."/>
            <person name="Halligan D.L."/>
            <person name="Halpern A.L."/>
            <person name="Halter G.M."/>
            <person name="Han M.V."/>
            <person name="Heger A."/>
            <person name="Hillier L."/>
            <person name="Hinrichs A.S."/>
            <person name="Holmes I."/>
            <person name="Hoskins R.A."/>
            <person name="Hubisz M.J."/>
            <person name="Hultmark D."/>
            <person name="Huntley M.A."/>
            <person name="Jaffe D.B."/>
            <person name="Jagadeeshan S."/>
            <person name="Jeck W.R."/>
            <person name="Johnson J."/>
            <person name="Jones C.D."/>
            <person name="Jordan W.C."/>
            <person name="Karpen G.H."/>
            <person name="Kataoka E."/>
            <person name="Keightley P.D."/>
            <person name="Kheradpour P."/>
            <person name="Kirkness E.F."/>
            <person name="Koerich L.B."/>
            <person name="Kristiansen K."/>
            <person name="Kudrna D."/>
            <person name="Kulathinal R.J."/>
            <person name="Kumar S."/>
            <person name="Kwok R."/>
            <person name="Lander E."/>
            <person name="Langley C.H."/>
            <person name="Lapoint R."/>
            <person name="Lazzaro B.P."/>
            <person name="Lee S.J."/>
            <person name="Levesque L."/>
            <person name="Li R."/>
            <person name="Lin C.F."/>
            <person name="Lin M.F."/>
            <person name="Lindblad-Toh K."/>
            <person name="Llopart A."/>
            <person name="Long M."/>
            <person name="Low L."/>
            <person name="Lozovsky E."/>
            <person name="Lu J."/>
            <person name="Luo M."/>
            <person name="Machado C.A."/>
            <person name="Makalowski W."/>
            <person name="Marzo M."/>
            <person name="Matsuda M."/>
            <person name="Matzkin L."/>
            <person name="McAllister B."/>
            <person name="McBride C.S."/>
            <person name="McKernan B."/>
            <person name="McKernan K."/>
            <person name="Mendez-Lago M."/>
            <person name="Minx P."/>
            <person name="Mollenhauer M.U."/>
            <person name="Montooth K."/>
            <person name="Mount S.M."/>
            <person name="Mu X."/>
            <person name="Myers E."/>
            <person name="Negre B."/>
            <person name="Newfeld S."/>
            <person name="Nielsen R."/>
            <person name="Noor M.A."/>
            <person name="O'Grady P."/>
            <person name="Pachter L."/>
            <person name="Papaceit M."/>
            <person name="Parisi M.J."/>
            <person name="Parisi M."/>
            <person name="Parts L."/>
            <person name="Pedersen J.S."/>
            <person name="Pesole G."/>
            <person name="Phillippy A.M."/>
            <person name="Ponting C.P."/>
            <person name="Pop M."/>
            <person name="Porcelli D."/>
            <person name="Powell J.R."/>
            <person name="Prohaska S."/>
            <person name="Pruitt K."/>
            <person name="Puig M."/>
            <person name="Quesneville H."/>
            <person name="Ram K.R."/>
            <person name="Rand D."/>
            <person name="Rasmussen M.D."/>
            <person name="Reed L.K."/>
            <person name="Reenan R."/>
            <person name="Reily A."/>
            <person name="Remington K.A."/>
            <person name="Rieger T.T."/>
            <person name="Ritchie M.G."/>
            <person name="Robin C."/>
            <person name="Rogers Y.H."/>
            <person name="Rohde C."/>
            <person name="Rozas J."/>
            <person name="Rubenfield M.J."/>
            <person name="Ruiz A."/>
            <person name="Russo S."/>
            <person name="Salzberg S.L."/>
            <person name="Sanchez-Gracia A."/>
            <person name="Saranga D.J."/>
            <person name="Sato H."/>
            <person name="Schaeffer S.W."/>
            <person name="Schatz M.C."/>
            <person name="Schlenke T."/>
            <person name="Schwartz R."/>
            <person name="Segarra C."/>
            <person name="Singh R.S."/>
            <person name="Sirot L."/>
            <person name="Sirota M."/>
            <person name="Sisneros N.B."/>
            <person name="Smith C.D."/>
            <person name="Smith T.F."/>
            <person name="Spieth J."/>
            <person name="Stage D.E."/>
            <person name="Stark A."/>
            <person name="Stephan W."/>
            <person name="Strausberg R.L."/>
            <person name="Strempel S."/>
            <person name="Sturgill D."/>
            <person name="Sutton G."/>
            <person name="Sutton G.G."/>
            <person name="Tao W."/>
            <person name="Teichmann S."/>
            <person name="Tobari Y.N."/>
            <person name="Tomimura Y."/>
            <person name="Tsolas J.M."/>
            <person name="Valente V.L."/>
            <person name="Venter E."/>
            <person name="Venter J.C."/>
            <person name="Vicario S."/>
            <person name="Vieira F.G."/>
            <person name="Vilella A.J."/>
            <person name="Villasante A."/>
            <person name="Walenz B."/>
            <person name="Wang J."/>
            <person name="Wasserman M."/>
            <person name="Watts T."/>
            <person name="Wilson D."/>
            <person name="Wilson R.K."/>
            <person name="Wing R.A."/>
            <person name="Wolfner M.F."/>
            <person name="Wong A."/>
            <person name="Wong G.K."/>
            <person name="Wu C.I."/>
            <person name="Wu G."/>
            <person name="Yamamoto D."/>
            <person name="Yang H.P."/>
            <person name="Yang S.P."/>
            <person name="Yorke J.A."/>
            <person name="Yoshida K."/>
            <person name="Zdobnov E."/>
            <person name="Zhang P."/>
            <person name="Zhang Y."/>
            <person name="Zimin A.V."/>
            <person name="Baldwin J."/>
            <person name="Abdouelleil A."/>
            <person name="Abdulkadir J."/>
            <person name="Abebe A."/>
            <person name="Abera B."/>
            <person name="Abreu J."/>
            <person name="Acer S.C."/>
            <person name="Aftuck L."/>
            <person name="Alexander A."/>
            <person name="An P."/>
            <person name="Anderson E."/>
            <person name="Anderson S."/>
            <person name="Arachi H."/>
            <person name="Azer M."/>
            <person name="Bachantsang P."/>
            <person name="Barry A."/>
            <person name="Bayul T."/>
            <person name="Berlin A."/>
            <person name="Bessette D."/>
            <person name="Bloom T."/>
            <person name="Blye J."/>
            <person name="Boguslavskiy L."/>
            <person name="Bonnet C."/>
            <person name="Boukhgalter B."/>
            <person name="Bourzgui I."/>
            <person name="Brown A."/>
            <person name="Cahill P."/>
            <person name="Channer S."/>
            <person name="Cheshatsang Y."/>
            <person name="Chuda L."/>
            <person name="Citroen M."/>
            <person name="Collymore A."/>
            <person name="Cooke P."/>
            <person name="Costello M."/>
            <person name="D'Aco K."/>
            <person name="Daza R."/>
            <person name="De Haan G."/>
            <person name="DeGray S."/>
            <person name="DeMaso C."/>
            <person name="Dhargay N."/>
            <person name="Dooley K."/>
            <person name="Dooley E."/>
            <person name="Doricent M."/>
            <person name="Dorje P."/>
            <person name="Dorjee K."/>
            <person name="Dupes A."/>
            <person name="Elong R."/>
            <person name="Falk J."/>
            <person name="Farina A."/>
            <person name="Faro S."/>
            <person name="Ferguson D."/>
            <person name="Fisher S."/>
            <person name="Foley C.D."/>
            <person name="Franke A."/>
            <person name="Friedrich D."/>
            <person name="Gadbois L."/>
            <person name="Gearin G."/>
            <person name="Gearin C.R."/>
            <person name="Giannoukos G."/>
            <person name="Goode T."/>
            <person name="Graham J."/>
            <person name="Grandbois E."/>
            <person name="Grewal S."/>
            <person name="Gyaltsen K."/>
            <person name="Hafez N."/>
            <person name="Hagos B."/>
            <person name="Hall J."/>
            <person name="Henson C."/>
            <person name="Hollinger A."/>
            <person name="Honan T."/>
            <person name="Huard M.D."/>
            <person name="Hughes L."/>
            <person name="Hurhula B."/>
            <person name="Husby M.E."/>
            <person name="Kamat A."/>
            <person name="Kanga B."/>
            <person name="Kashin S."/>
            <person name="Khazanovich D."/>
            <person name="Kisner P."/>
            <person name="Lance K."/>
            <person name="Lara M."/>
            <person name="Lee W."/>
            <person name="Lennon N."/>
            <person name="Letendre F."/>
            <person name="LeVine R."/>
            <person name="Lipovsky A."/>
            <person name="Liu X."/>
            <person name="Liu J."/>
            <person name="Liu S."/>
            <person name="Lokyitsang T."/>
            <person name="Lokyitsang Y."/>
            <person name="Lubonja R."/>
            <person name="Lui A."/>
            <person name="MacDonald P."/>
            <person name="Magnisalis V."/>
            <person name="Maru K."/>
            <person name="Matthews C."/>
            <person name="McCusker W."/>
            <person name="McDonough S."/>
            <person name="Mehta T."/>
            <person name="Meldrim J."/>
            <person name="Meneus L."/>
            <person name="Mihai O."/>
            <person name="Mihalev A."/>
            <person name="Mihova T."/>
            <person name="Mittelman R."/>
            <person name="Mlenga V."/>
            <person name="Montmayeur A."/>
            <person name="Mulrain L."/>
            <person name="Navidi A."/>
            <person name="Naylor J."/>
            <person name="Negash T."/>
            <person name="Nguyen T."/>
            <person name="Nguyen N."/>
            <person name="Nicol R."/>
            <person name="Norbu C."/>
            <person name="Norbu N."/>
            <person name="Novod N."/>
            <person name="O'Neill B."/>
            <person name="Osman S."/>
            <person name="Markiewicz E."/>
            <person name="Oyono O.L."/>
            <person name="Patti C."/>
            <person name="Phunkhang P."/>
            <person name="Pierre F."/>
            <person name="Priest M."/>
            <person name="Raghuraman S."/>
            <person name="Rege F."/>
            <person name="Reyes R."/>
            <person name="Rise C."/>
            <person name="Rogov P."/>
            <person name="Ross K."/>
            <person name="Ryan E."/>
            <person name="Settipalli S."/>
            <person name="Shea T."/>
            <person name="Sherpa N."/>
            <person name="Shi L."/>
            <person name="Shih D."/>
            <person name="Sparrow T."/>
            <person name="Spaulding J."/>
            <person name="Stalker J."/>
            <person name="Stange-Thomann N."/>
            <person name="Stavropoulos S."/>
            <person name="Stone C."/>
            <person name="Strader C."/>
            <person name="Tesfaye S."/>
            <person name="Thomson T."/>
            <person name="Thoulutsang Y."/>
            <person name="Thoulutsang D."/>
            <person name="Topham K."/>
            <person name="Topping I."/>
            <person name="Tsamla T."/>
            <person name="Vassiliev H."/>
            <person name="Vo A."/>
            <person name="Wangchuk T."/>
            <person name="Wangdi T."/>
            <person name="Weiand M."/>
            <person name="Wilkinson J."/>
            <person name="Wilson A."/>
            <person name="Yadav S."/>
            <person name="Young G."/>
            <person name="Yu Q."/>
            <person name="Zembek L."/>
            <person name="Zhong D."/>
            <person name="Zimmer A."/>
            <person name="Zwirko Z."/>
            <person name="Jaffe D.B."/>
            <person name="Alvarez P."/>
            <person name="Brockman W."/>
            <person name="Butler J."/>
            <person name="Chin C."/>
            <person name="Gnerre S."/>
            <person name="Grabherr M."/>
            <person name="Kleber M."/>
            <person name="Mauceli E."/>
            <person name="MacCallum I."/>
        </authorList>
    </citation>
    <scope>NUCLEOTIDE SEQUENCE [LARGE SCALE GENOMIC DNA]</scope>
    <source>
        <strain evidence="2 3">TSC#14021-0224.01</strain>
    </source>
</reference>
<keyword evidence="1" id="KW-0732">Signal</keyword>
<evidence type="ECO:0000313" key="3">
    <source>
        <dbReference type="Proteomes" id="UP000008711"/>
    </source>
</evidence>
<dbReference type="KEGG" id="der:6546695"/>
<reference evidence="2 3" key="2">
    <citation type="journal article" date="2008" name="Bioinformatics">
        <title>Assembly reconciliation.</title>
        <authorList>
            <person name="Zimin A.V."/>
            <person name="Smith D.R."/>
            <person name="Sutton G."/>
            <person name="Yorke J.A."/>
        </authorList>
    </citation>
    <scope>NUCLEOTIDE SEQUENCE [LARGE SCALE GENOMIC DNA]</scope>
    <source>
        <strain evidence="2 3">TSC#14021-0224.01</strain>
    </source>
</reference>